<evidence type="ECO:0000256" key="1">
    <source>
        <dbReference type="SAM" id="SignalP"/>
    </source>
</evidence>
<dbReference type="InterPro" id="IPR036873">
    <property type="entry name" value="Rhodanese-like_dom_sf"/>
</dbReference>
<evidence type="ECO:0000313" key="3">
    <source>
        <dbReference type="EMBL" id="KIN10092.1"/>
    </source>
</evidence>
<dbReference type="CDD" id="cd00158">
    <property type="entry name" value="RHOD"/>
    <property type="match status" value="1"/>
</dbReference>
<feature type="chain" id="PRO_5002165844" evidence="1">
    <location>
        <begin position="24"/>
        <end position="116"/>
    </location>
</feature>
<dbReference type="EMBL" id="JXOK01000061">
    <property type="protein sequence ID" value="KIN10092.1"/>
    <property type="molecule type" value="Genomic_DNA"/>
</dbReference>
<organism evidence="3 4">
    <name type="scientific">Vibrio mytili</name>
    <dbReference type="NCBI Taxonomy" id="50718"/>
    <lineage>
        <taxon>Bacteria</taxon>
        <taxon>Pseudomonadati</taxon>
        <taxon>Pseudomonadota</taxon>
        <taxon>Gammaproteobacteria</taxon>
        <taxon>Vibrionales</taxon>
        <taxon>Vibrionaceae</taxon>
        <taxon>Vibrio</taxon>
    </lineage>
</organism>
<dbReference type="FunFam" id="3.40.250.10:FF:000049">
    <property type="entry name" value="Phage shock protein E"/>
    <property type="match status" value="1"/>
</dbReference>
<dbReference type="OrthoDB" id="9814704at2"/>
<protein>
    <submittedName>
        <fullName evidence="3">Sulfurtransferase</fullName>
    </submittedName>
</protein>
<dbReference type="InterPro" id="IPR050229">
    <property type="entry name" value="GlpE_sulfurtransferase"/>
</dbReference>
<evidence type="ECO:0000259" key="2">
    <source>
        <dbReference type="PROSITE" id="PS50206"/>
    </source>
</evidence>
<reference evidence="3 4" key="1">
    <citation type="submission" date="2015-01" db="EMBL/GenBank/DDBJ databases">
        <title>Draft genome of Vibrio mytili type strain CAIM 528.</title>
        <authorList>
            <person name="Gonzalez-Castillo A."/>
            <person name="Gomez-Gil B."/>
            <person name="Enciso-Ibarra J."/>
        </authorList>
    </citation>
    <scope>NUCLEOTIDE SEQUENCE [LARGE SCALE GENOMIC DNA]</scope>
    <source>
        <strain evidence="3 4">CAIM 528</strain>
    </source>
</reference>
<comment type="caution">
    <text evidence="3">The sequence shown here is derived from an EMBL/GenBank/DDBJ whole genome shotgun (WGS) entry which is preliminary data.</text>
</comment>
<feature type="domain" description="Rhodanese" evidence="2">
    <location>
        <begin position="34"/>
        <end position="116"/>
    </location>
</feature>
<dbReference type="STRING" id="50718.SU60_15660"/>
<dbReference type="Pfam" id="PF00581">
    <property type="entry name" value="Rhodanese"/>
    <property type="match status" value="1"/>
</dbReference>
<evidence type="ECO:0000313" key="4">
    <source>
        <dbReference type="Proteomes" id="UP000031977"/>
    </source>
</evidence>
<keyword evidence="3" id="KW-0808">Transferase</keyword>
<name>A0A0C3I726_9VIBR</name>
<dbReference type="InterPro" id="IPR001763">
    <property type="entry name" value="Rhodanese-like_dom"/>
</dbReference>
<dbReference type="SUPFAM" id="SSF52821">
    <property type="entry name" value="Rhodanese/Cell cycle control phosphatase"/>
    <property type="match status" value="1"/>
</dbReference>
<sequence length="116" mass="12778">MNKAISTLLTIVAFSIVIPNALASERADKGWKLIEQGAMIVDVRTPQEFSAGHLDNAVNFPLSELDKHVQSIEKDQMIVLYCRSGNRSGQAYQYLQSQGFTNLHNAGGLDELKTAQ</sequence>
<dbReference type="SMART" id="SM00450">
    <property type="entry name" value="RHOD"/>
    <property type="match status" value="1"/>
</dbReference>
<dbReference type="RefSeq" id="WP_041156342.1">
    <property type="nucleotide sequence ID" value="NZ_CBCRVP010000016.1"/>
</dbReference>
<dbReference type="GO" id="GO:0016740">
    <property type="term" value="F:transferase activity"/>
    <property type="evidence" value="ECO:0007669"/>
    <property type="project" value="UniProtKB-KW"/>
</dbReference>
<keyword evidence="1" id="KW-0732">Signal</keyword>
<gene>
    <name evidence="3" type="ORF">SU60_15660</name>
</gene>
<dbReference type="PROSITE" id="PS50206">
    <property type="entry name" value="RHODANESE_3"/>
    <property type="match status" value="1"/>
</dbReference>
<accession>A0A0C3I726</accession>
<feature type="signal peptide" evidence="1">
    <location>
        <begin position="1"/>
        <end position="23"/>
    </location>
</feature>
<dbReference type="PANTHER" id="PTHR43031:SF1">
    <property type="entry name" value="PYRIDINE NUCLEOTIDE-DISULPHIDE OXIDOREDUCTASE"/>
    <property type="match status" value="1"/>
</dbReference>
<dbReference type="Gene3D" id="3.40.250.10">
    <property type="entry name" value="Rhodanese-like domain"/>
    <property type="match status" value="1"/>
</dbReference>
<dbReference type="Proteomes" id="UP000031977">
    <property type="component" value="Unassembled WGS sequence"/>
</dbReference>
<keyword evidence="4" id="KW-1185">Reference proteome</keyword>
<dbReference type="PANTHER" id="PTHR43031">
    <property type="entry name" value="FAD-DEPENDENT OXIDOREDUCTASE"/>
    <property type="match status" value="1"/>
</dbReference>
<dbReference type="AlphaFoldDB" id="A0A0C3I726"/>
<proteinExistence type="predicted"/>